<gene>
    <name evidence="2" type="ORF">HNQ64_003378</name>
</gene>
<feature type="transmembrane region" description="Helical" evidence="1">
    <location>
        <begin position="211"/>
        <end position="235"/>
    </location>
</feature>
<dbReference type="NCBIfam" id="TIGR02046">
    <property type="entry name" value="sdhC_b558_fam"/>
    <property type="match status" value="1"/>
</dbReference>
<dbReference type="AlphaFoldDB" id="A0A7W8DQS4"/>
<feature type="transmembrane region" description="Helical" evidence="1">
    <location>
        <begin position="20"/>
        <end position="44"/>
    </location>
</feature>
<keyword evidence="1" id="KW-1133">Transmembrane helix</keyword>
<dbReference type="EMBL" id="JACHIF010000007">
    <property type="protein sequence ID" value="MBB5039109.1"/>
    <property type="molecule type" value="Genomic_DNA"/>
</dbReference>
<protein>
    <submittedName>
        <fullName evidence="2">Succinate dehydrogenase / fumarate reductase cytochrome b subunit</fullName>
    </submittedName>
</protein>
<organism evidence="2 3">
    <name type="scientific">Prosthecobacter dejongeii</name>
    <dbReference type="NCBI Taxonomy" id="48465"/>
    <lineage>
        <taxon>Bacteria</taxon>
        <taxon>Pseudomonadati</taxon>
        <taxon>Verrucomicrobiota</taxon>
        <taxon>Verrucomicrobiia</taxon>
        <taxon>Verrucomicrobiales</taxon>
        <taxon>Verrucomicrobiaceae</taxon>
        <taxon>Prosthecobacter</taxon>
    </lineage>
</organism>
<keyword evidence="1" id="KW-0812">Transmembrane</keyword>
<keyword evidence="3" id="KW-1185">Reference proteome</keyword>
<dbReference type="SUPFAM" id="SSF81343">
    <property type="entry name" value="Fumarate reductase respiratory complex transmembrane subunits"/>
    <property type="match status" value="1"/>
</dbReference>
<dbReference type="GO" id="GO:0016020">
    <property type="term" value="C:membrane"/>
    <property type="evidence" value="ECO:0007669"/>
    <property type="project" value="InterPro"/>
</dbReference>
<evidence type="ECO:0000256" key="1">
    <source>
        <dbReference type="SAM" id="Phobius"/>
    </source>
</evidence>
<dbReference type="InterPro" id="IPR034804">
    <property type="entry name" value="SQR/QFR_C/D"/>
</dbReference>
<keyword evidence="1" id="KW-0472">Membrane</keyword>
<feature type="transmembrane region" description="Helical" evidence="1">
    <location>
        <begin position="174"/>
        <end position="199"/>
    </location>
</feature>
<dbReference type="Proteomes" id="UP000534294">
    <property type="component" value="Unassembled WGS sequence"/>
</dbReference>
<comment type="caution">
    <text evidence="2">The sequence shown here is derived from an EMBL/GenBank/DDBJ whole genome shotgun (WGS) entry which is preliminary data.</text>
</comment>
<reference evidence="2 3" key="1">
    <citation type="submission" date="2020-08" db="EMBL/GenBank/DDBJ databases">
        <title>Genomic Encyclopedia of Type Strains, Phase IV (KMG-IV): sequencing the most valuable type-strain genomes for metagenomic binning, comparative biology and taxonomic classification.</title>
        <authorList>
            <person name="Goeker M."/>
        </authorList>
    </citation>
    <scope>NUCLEOTIDE SEQUENCE [LARGE SCALE GENOMIC DNA]</scope>
    <source>
        <strain evidence="2 3">DSM 12251</strain>
    </source>
</reference>
<dbReference type="Gene3D" id="1.20.1300.10">
    <property type="entry name" value="Fumarate reductase/succinate dehydrogenase, transmembrane subunit"/>
    <property type="match status" value="1"/>
</dbReference>
<dbReference type="CDD" id="cd03498">
    <property type="entry name" value="SQR_TypeB_2_TM"/>
    <property type="match status" value="1"/>
</dbReference>
<feature type="transmembrane region" description="Helical" evidence="1">
    <location>
        <begin position="109"/>
        <end position="130"/>
    </location>
</feature>
<sequence length="237" mass="26163">MSAVLDSLSRFYSSSIGKKFLVALTGLMLVVFILGHMVGNLLVFAGPDAINEYGHMLQTSLHGAGVWIARIGLLAAVLIHIVATIQLTKANRAARKDRYGKEAHKVSSTASRTMIWSGLTILAFIIYHLMHFTVRVGNEYNNPTLYSTELHGEQVHNVYKMVIDGFSWWPASVFYIFAMILLCSHLSHGVASIFQTLGLATHRTWPLFQKLGIAFALLILVGNCSIPIAILVFGYGR</sequence>
<evidence type="ECO:0000313" key="3">
    <source>
        <dbReference type="Proteomes" id="UP000534294"/>
    </source>
</evidence>
<dbReference type="RefSeq" id="WP_184210528.1">
    <property type="nucleotide sequence ID" value="NZ_JACHIF010000007.1"/>
</dbReference>
<name>A0A7W8DQS4_9BACT</name>
<accession>A0A7W8DQS4</accession>
<proteinExistence type="predicted"/>
<feature type="transmembrane region" description="Helical" evidence="1">
    <location>
        <begin position="64"/>
        <end position="88"/>
    </location>
</feature>
<evidence type="ECO:0000313" key="2">
    <source>
        <dbReference type="EMBL" id="MBB5039109.1"/>
    </source>
</evidence>
<dbReference type="InterPro" id="IPR011138">
    <property type="entry name" value="Cytochrome_b-558"/>
</dbReference>